<protein>
    <submittedName>
        <fullName evidence="1">Uncharacterized protein</fullName>
    </submittedName>
</protein>
<name>A0A3M7SH86_BRAPC</name>
<accession>A0A3M7SH86</accession>
<dbReference type="EMBL" id="REGN01001396">
    <property type="protein sequence ID" value="RNA34938.1"/>
    <property type="molecule type" value="Genomic_DNA"/>
</dbReference>
<proteinExistence type="predicted"/>
<dbReference type="AlphaFoldDB" id="A0A3M7SH86"/>
<comment type="caution">
    <text evidence="1">The sequence shown here is derived from an EMBL/GenBank/DDBJ whole genome shotgun (WGS) entry which is preliminary data.</text>
</comment>
<gene>
    <name evidence="1" type="ORF">BpHYR1_032374</name>
</gene>
<sequence>MPNETLHDLSLIQEKLIELKTKFTFEKNINLKLLLIRTPKPGLRPDPFDLSSFSLNRGFMSNQTNKLLCQTMFFFSTGHISPYKKETILLFYSEGAFALNRLTNK</sequence>
<evidence type="ECO:0000313" key="2">
    <source>
        <dbReference type="Proteomes" id="UP000276133"/>
    </source>
</evidence>
<evidence type="ECO:0000313" key="1">
    <source>
        <dbReference type="EMBL" id="RNA34938.1"/>
    </source>
</evidence>
<keyword evidence="2" id="KW-1185">Reference proteome</keyword>
<organism evidence="1 2">
    <name type="scientific">Brachionus plicatilis</name>
    <name type="common">Marine rotifer</name>
    <name type="synonym">Brachionus muelleri</name>
    <dbReference type="NCBI Taxonomy" id="10195"/>
    <lineage>
        <taxon>Eukaryota</taxon>
        <taxon>Metazoa</taxon>
        <taxon>Spiralia</taxon>
        <taxon>Gnathifera</taxon>
        <taxon>Rotifera</taxon>
        <taxon>Eurotatoria</taxon>
        <taxon>Monogononta</taxon>
        <taxon>Pseudotrocha</taxon>
        <taxon>Ploima</taxon>
        <taxon>Brachionidae</taxon>
        <taxon>Brachionus</taxon>
    </lineage>
</organism>
<dbReference type="Proteomes" id="UP000276133">
    <property type="component" value="Unassembled WGS sequence"/>
</dbReference>
<reference evidence="1 2" key="1">
    <citation type="journal article" date="2018" name="Sci. Rep.">
        <title>Genomic signatures of local adaptation to the degree of environmental predictability in rotifers.</title>
        <authorList>
            <person name="Franch-Gras L."/>
            <person name="Hahn C."/>
            <person name="Garcia-Roger E.M."/>
            <person name="Carmona M.J."/>
            <person name="Serra M."/>
            <person name="Gomez A."/>
        </authorList>
    </citation>
    <scope>NUCLEOTIDE SEQUENCE [LARGE SCALE GENOMIC DNA]</scope>
    <source>
        <strain evidence="1">HYR1</strain>
    </source>
</reference>